<keyword evidence="2" id="KW-0732">Signal</keyword>
<reference evidence="3 4" key="1">
    <citation type="submission" date="2021-02" db="EMBL/GenBank/DDBJ databases">
        <title>Draft genome and description of Leucobacter sp nov strain Marseille-Q4368.</title>
        <authorList>
            <person name="Boxberger M."/>
            <person name="La Scola B."/>
        </authorList>
    </citation>
    <scope>NUCLEOTIDE SEQUENCE [LARGE SCALE GENOMIC DNA]</scope>
    <source>
        <strain evidence="3 4">Marseille-Q4368</strain>
    </source>
</reference>
<name>A0ABS5M5L4_9MICO</name>
<feature type="compositionally biased region" description="Pro residues" evidence="1">
    <location>
        <begin position="51"/>
        <end position="65"/>
    </location>
</feature>
<dbReference type="Proteomes" id="UP000811492">
    <property type="component" value="Unassembled WGS sequence"/>
</dbReference>
<feature type="compositionally biased region" description="Low complexity" evidence="1">
    <location>
        <begin position="24"/>
        <end position="50"/>
    </location>
</feature>
<evidence type="ECO:0000313" key="4">
    <source>
        <dbReference type="Proteomes" id="UP000811492"/>
    </source>
</evidence>
<dbReference type="EMBL" id="JAFEVO010000001">
    <property type="protein sequence ID" value="MBS3182488.1"/>
    <property type="molecule type" value="Genomic_DNA"/>
</dbReference>
<dbReference type="RefSeq" id="WP_141653264.1">
    <property type="nucleotide sequence ID" value="NZ_JAFEVO010000001.1"/>
</dbReference>
<sequence>MRTILTCAAAVLCSAILLTGCATEPSTAPGATSTPSTSDPSATPTETSEPAPTPEPTTPPEPTPEPWDRAGDAAGPVSFELPSGWSLVRLPSAYDEMGFFQAQIVDPDGAAQLYFSNRVTGLGGACTPEMATLHIEELDAEPVEIAGFVPEPTDEAGAPTTDARFVYRVSNLGDGAVASLSLANFTPRDSCMYYNRLLGGTGATPSNSVVAADWMQVDSTSSGRVFASRAEAEAFMQTEEYATLKRILMSMRLQA</sequence>
<evidence type="ECO:0000313" key="3">
    <source>
        <dbReference type="EMBL" id="MBS3182488.1"/>
    </source>
</evidence>
<dbReference type="PROSITE" id="PS51257">
    <property type="entry name" value="PROKAR_LIPOPROTEIN"/>
    <property type="match status" value="1"/>
</dbReference>
<feature type="region of interest" description="Disordered" evidence="1">
    <location>
        <begin position="24"/>
        <end position="75"/>
    </location>
</feature>
<proteinExistence type="predicted"/>
<feature type="chain" id="PRO_5047290964" description="Fibronectin attachment protein" evidence="2">
    <location>
        <begin position="23"/>
        <end position="255"/>
    </location>
</feature>
<evidence type="ECO:0000256" key="1">
    <source>
        <dbReference type="SAM" id="MobiDB-lite"/>
    </source>
</evidence>
<evidence type="ECO:0008006" key="5">
    <source>
        <dbReference type="Google" id="ProtNLM"/>
    </source>
</evidence>
<accession>A0ABS5M5L4</accession>
<organism evidence="3 4">
    <name type="scientific">Leucobacter manosquensis</name>
    <dbReference type="NCBI Taxonomy" id="2810611"/>
    <lineage>
        <taxon>Bacteria</taxon>
        <taxon>Bacillati</taxon>
        <taxon>Actinomycetota</taxon>
        <taxon>Actinomycetes</taxon>
        <taxon>Micrococcales</taxon>
        <taxon>Microbacteriaceae</taxon>
        <taxon>Leucobacter</taxon>
    </lineage>
</organism>
<evidence type="ECO:0000256" key="2">
    <source>
        <dbReference type="SAM" id="SignalP"/>
    </source>
</evidence>
<gene>
    <name evidence="3" type="ORF">JSQ98_09840</name>
</gene>
<keyword evidence="4" id="KW-1185">Reference proteome</keyword>
<comment type="caution">
    <text evidence="3">The sequence shown here is derived from an EMBL/GenBank/DDBJ whole genome shotgun (WGS) entry which is preliminary data.</text>
</comment>
<protein>
    <recommendedName>
        <fullName evidence="5">Fibronectin attachment protein</fullName>
    </recommendedName>
</protein>
<feature type="signal peptide" evidence="2">
    <location>
        <begin position="1"/>
        <end position="22"/>
    </location>
</feature>